<evidence type="ECO:0000313" key="1">
    <source>
        <dbReference type="EMBL" id="RWX45580.1"/>
    </source>
</evidence>
<dbReference type="AlphaFoldDB" id="A0A3S3QEQ6"/>
<gene>
    <name evidence="1" type="ORF">H206_02088</name>
</gene>
<proteinExistence type="predicted"/>
<dbReference type="EMBL" id="MTKO01000076">
    <property type="protein sequence ID" value="RWX45580.1"/>
    <property type="molecule type" value="Genomic_DNA"/>
</dbReference>
<protein>
    <submittedName>
        <fullName evidence="1">Uncharacterized protein</fullName>
    </submittedName>
</protein>
<dbReference type="Proteomes" id="UP000287853">
    <property type="component" value="Unassembled WGS sequence"/>
</dbReference>
<reference evidence="1 2" key="1">
    <citation type="submission" date="2017-01" db="EMBL/GenBank/DDBJ databases">
        <title>The cable genome- insights into the physiology and evolution of filamentous bacteria capable of sulfide oxidation via long distance electron transfer.</title>
        <authorList>
            <person name="Schreiber L."/>
            <person name="Bjerg J.T."/>
            <person name="Boggild A."/>
            <person name="Van De Vossenberg J."/>
            <person name="Meysman F."/>
            <person name="Nielsen L.P."/>
            <person name="Schramm A."/>
            <person name="Kjeldsen K.U."/>
        </authorList>
    </citation>
    <scope>NUCLEOTIDE SEQUENCE [LARGE SCALE GENOMIC DNA]</scope>
    <source>
        <strain evidence="1">MCF</strain>
    </source>
</reference>
<sequence>MLIGNDELILHIRKNYKNCMISNDQLGKKIWKWLRDHGAEKVAENQVCEWGDSSNITSETTLPKTAAQFQINHDLLPDLYKKLEEIANG</sequence>
<accession>A0A3S3QEQ6</accession>
<comment type="caution">
    <text evidence="1">The sequence shown here is derived from an EMBL/GenBank/DDBJ whole genome shotgun (WGS) entry which is preliminary data.</text>
</comment>
<evidence type="ECO:0000313" key="2">
    <source>
        <dbReference type="Proteomes" id="UP000287853"/>
    </source>
</evidence>
<keyword evidence="2" id="KW-1185">Reference proteome</keyword>
<name>A0A3S3QEQ6_9BACT</name>
<organism evidence="1 2">
    <name type="scientific">Candidatus Electrothrix aarhusensis</name>
    <dbReference type="NCBI Taxonomy" id="1859131"/>
    <lineage>
        <taxon>Bacteria</taxon>
        <taxon>Pseudomonadati</taxon>
        <taxon>Thermodesulfobacteriota</taxon>
        <taxon>Desulfobulbia</taxon>
        <taxon>Desulfobulbales</taxon>
        <taxon>Desulfobulbaceae</taxon>
        <taxon>Candidatus Electrothrix</taxon>
    </lineage>
</organism>